<evidence type="ECO:0000313" key="1">
    <source>
        <dbReference type="EMBL" id="MFC1853935.1"/>
    </source>
</evidence>
<organism evidence="1 2">
    <name type="scientific">candidate division CSSED10-310 bacterium</name>
    <dbReference type="NCBI Taxonomy" id="2855610"/>
    <lineage>
        <taxon>Bacteria</taxon>
        <taxon>Bacteria division CSSED10-310</taxon>
    </lineage>
</organism>
<feature type="non-terminal residue" evidence="1">
    <location>
        <position position="64"/>
    </location>
</feature>
<protein>
    <submittedName>
        <fullName evidence="1">Uncharacterized protein</fullName>
    </submittedName>
</protein>
<keyword evidence="2" id="KW-1185">Reference proteome</keyword>
<gene>
    <name evidence="1" type="ORF">ACFL27_27440</name>
</gene>
<proteinExistence type="predicted"/>
<dbReference type="EMBL" id="JBHPBY010000651">
    <property type="protein sequence ID" value="MFC1853935.1"/>
    <property type="molecule type" value="Genomic_DNA"/>
</dbReference>
<reference evidence="1 2" key="1">
    <citation type="submission" date="2024-09" db="EMBL/GenBank/DDBJ databases">
        <title>Laminarin stimulates single cell rates of sulfate reduction while oxygen inhibits transcriptomic activity in coastal marine sediment.</title>
        <authorList>
            <person name="Lindsay M."/>
            <person name="Orcutt B."/>
            <person name="Emerson D."/>
            <person name="Stepanauskas R."/>
            <person name="D'Angelo T."/>
        </authorList>
    </citation>
    <scope>NUCLEOTIDE SEQUENCE [LARGE SCALE GENOMIC DNA]</scope>
    <source>
        <strain evidence="1">SAG AM-311-K15</strain>
    </source>
</reference>
<accession>A0ABV6Z693</accession>
<comment type="caution">
    <text evidence="1">The sequence shown here is derived from an EMBL/GenBank/DDBJ whole genome shotgun (WGS) entry which is preliminary data.</text>
</comment>
<evidence type="ECO:0000313" key="2">
    <source>
        <dbReference type="Proteomes" id="UP001594351"/>
    </source>
</evidence>
<name>A0ABV6Z693_UNCC1</name>
<sequence>MFAVLLFDATDIEQGDFYLRPLLFNTDFLEFYGSLFPILDANGLFPDLHVKRIFESLPSFSTLC</sequence>
<dbReference type="Proteomes" id="UP001594351">
    <property type="component" value="Unassembled WGS sequence"/>
</dbReference>